<protein>
    <submittedName>
        <fullName evidence="2">Uncharacterized protein</fullName>
    </submittedName>
</protein>
<dbReference type="AlphaFoldDB" id="A0AAE1AXC3"/>
<comment type="caution">
    <text evidence="2">The sequence shown here is derived from an EMBL/GenBank/DDBJ whole genome shotgun (WGS) entry which is preliminary data.</text>
</comment>
<gene>
    <name evidence="2" type="ORF">RRG08_045450</name>
</gene>
<evidence type="ECO:0000256" key="1">
    <source>
        <dbReference type="SAM" id="MobiDB-lite"/>
    </source>
</evidence>
<evidence type="ECO:0000313" key="2">
    <source>
        <dbReference type="EMBL" id="KAK3795460.1"/>
    </source>
</evidence>
<accession>A0AAE1AXC3</accession>
<organism evidence="2 3">
    <name type="scientific">Elysia crispata</name>
    <name type="common">lettuce slug</name>
    <dbReference type="NCBI Taxonomy" id="231223"/>
    <lineage>
        <taxon>Eukaryota</taxon>
        <taxon>Metazoa</taxon>
        <taxon>Spiralia</taxon>
        <taxon>Lophotrochozoa</taxon>
        <taxon>Mollusca</taxon>
        <taxon>Gastropoda</taxon>
        <taxon>Heterobranchia</taxon>
        <taxon>Euthyneura</taxon>
        <taxon>Panpulmonata</taxon>
        <taxon>Sacoglossa</taxon>
        <taxon>Placobranchoidea</taxon>
        <taxon>Plakobranchidae</taxon>
        <taxon>Elysia</taxon>
    </lineage>
</organism>
<keyword evidence="3" id="KW-1185">Reference proteome</keyword>
<dbReference type="EMBL" id="JAWDGP010001056">
    <property type="protein sequence ID" value="KAK3795460.1"/>
    <property type="molecule type" value="Genomic_DNA"/>
</dbReference>
<reference evidence="2" key="1">
    <citation type="journal article" date="2023" name="G3 (Bethesda)">
        <title>A reference genome for the long-term kleptoplast-retaining sea slug Elysia crispata morphotype clarki.</title>
        <authorList>
            <person name="Eastman K.E."/>
            <person name="Pendleton A.L."/>
            <person name="Shaikh M.A."/>
            <person name="Suttiyut T."/>
            <person name="Ogas R."/>
            <person name="Tomko P."/>
            <person name="Gavelis G."/>
            <person name="Widhalm J.R."/>
            <person name="Wisecaver J.H."/>
        </authorList>
    </citation>
    <scope>NUCLEOTIDE SEQUENCE</scope>
    <source>
        <strain evidence="2">ECLA1</strain>
    </source>
</reference>
<proteinExistence type="predicted"/>
<name>A0AAE1AXC3_9GAST</name>
<sequence length="154" mass="16653">MIVMNMSEKKLPSILDVQVRCPSDVGPGVGPVRCRKQRISVQTWPTGDWDMSRLTVGQTRHLPASEGRGGGGAPQLDLSIKGRQLRVWPVACTAEAEVSDDMDQSEAPFLVYLLQASDLAALGVFTDSETDTGDSRLITEDDNTPRPGEGDIVD</sequence>
<dbReference type="Proteomes" id="UP001283361">
    <property type="component" value="Unassembled WGS sequence"/>
</dbReference>
<evidence type="ECO:0000313" key="3">
    <source>
        <dbReference type="Proteomes" id="UP001283361"/>
    </source>
</evidence>
<feature type="region of interest" description="Disordered" evidence="1">
    <location>
        <begin position="128"/>
        <end position="154"/>
    </location>
</feature>